<evidence type="ECO:0000313" key="2">
    <source>
        <dbReference type="Proteomes" id="UP000422736"/>
    </source>
</evidence>
<dbReference type="Proteomes" id="UP000422736">
    <property type="component" value="Chromosome 1"/>
</dbReference>
<organism evidence="1 2">
    <name type="scientific">Kluyveromyces marxianus</name>
    <name type="common">Yeast</name>
    <name type="synonym">Candida kefyr</name>
    <dbReference type="NCBI Taxonomy" id="4911"/>
    <lineage>
        <taxon>Eukaryota</taxon>
        <taxon>Fungi</taxon>
        <taxon>Dikarya</taxon>
        <taxon>Ascomycota</taxon>
        <taxon>Saccharomycotina</taxon>
        <taxon>Saccharomycetes</taxon>
        <taxon>Saccharomycetales</taxon>
        <taxon>Saccharomycetaceae</taxon>
        <taxon>Kluyveromyces</taxon>
    </lineage>
</organism>
<name>A0ABX6ENR9_KLUMA</name>
<gene>
    <name evidence="1" type="primary">DPI8</name>
    <name evidence="1" type="ORF">FIM1_526</name>
</gene>
<dbReference type="EMBL" id="CP015054">
    <property type="protein sequence ID" value="QGN13879.1"/>
    <property type="molecule type" value="Genomic_DNA"/>
</dbReference>
<sequence>MFSQYAVKVSRTVTKAVPSVASLSSVSVPSAARGKVSSSAVKQTGNSFKSFKEYREVAKTYGPLSAKLATQRHLAYPKGHHA</sequence>
<evidence type="ECO:0000313" key="1">
    <source>
        <dbReference type="EMBL" id="QGN13879.1"/>
    </source>
</evidence>
<accession>A0ABX6ENR9</accession>
<reference evidence="1 2" key="1">
    <citation type="submission" date="2016-03" db="EMBL/GenBank/DDBJ databases">
        <title>How can Kluyveromyces marxianus grow so fast - potential evolutionary course in Saccharomyces Complex revealed by comparative genomics.</title>
        <authorList>
            <person name="Mo W."/>
            <person name="Lu W."/>
            <person name="Yang X."/>
            <person name="Qi J."/>
            <person name="Lv H."/>
        </authorList>
    </citation>
    <scope>NUCLEOTIDE SEQUENCE [LARGE SCALE GENOMIC DNA]</scope>
    <source>
        <strain evidence="1 2">FIM1</strain>
    </source>
</reference>
<proteinExistence type="predicted"/>
<protein>
    <submittedName>
        <fullName evidence="1">Protein YJL133C-A</fullName>
    </submittedName>
</protein>
<keyword evidence="2" id="KW-1185">Reference proteome</keyword>